<comment type="caution">
    <text evidence="1">The sequence shown here is derived from an EMBL/GenBank/DDBJ whole genome shotgun (WGS) entry which is preliminary data.</text>
</comment>
<gene>
    <name evidence="1" type="ORF">ADICEAN_03224</name>
</gene>
<dbReference type="RefSeq" id="WP_009196607.1">
    <property type="nucleotide sequence ID" value="NZ_AODQ01000099.1"/>
</dbReference>
<dbReference type="OrthoDB" id="979413at2"/>
<organism evidence="1 2">
    <name type="scientific">Cesiribacter andamanensis AMV16</name>
    <dbReference type="NCBI Taxonomy" id="1279009"/>
    <lineage>
        <taxon>Bacteria</taxon>
        <taxon>Pseudomonadati</taxon>
        <taxon>Bacteroidota</taxon>
        <taxon>Cytophagia</taxon>
        <taxon>Cytophagales</taxon>
        <taxon>Cesiribacteraceae</taxon>
        <taxon>Cesiribacter</taxon>
    </lineage>
</organism>
<dbReference type="Proteomes" id="UP000011910">
    <property type="component" value="Unassembled WGS sequence"/>
</dbReference>
<keyword evidence="2" id="KW-1185">Reference proteome</keyword>
<proteinExistence type="predicted"/>
<dbReference type="eggNOG" id="ENOG50302C8">
    <property type="taxonomic scope" value="Bacteria"/>
</dbReference>
<sequence length="148" mass="17407">MSATPKEEILTSLPLHFSTPFASLYEAPQHQALICQTLAPYISIEAFKEIFSTCSSLVADRGIGRFIFDKRSLRAFHQPSMEWYFVEWKQEMYHAHGLRIHRKILPYEPWFKKCVEAGREEIYQKYPEAVFDKLDIRYTASIEEALRV</sequence>
<accession>M7NIQ5</accession>
<evidence type="ECO:0000313" key="1">
    <source>
        <dbReference type="EMBL" id="EMR01650.1"/>
    </source>
</evidence>
<dbReference type="EMBL" id="AODQ01000099">
    <property type="protein sequence ID" value="EMR01650.1"/>
    <property type="molecule type" value="Genomic_DNA"/>
</dbReference>
<dbReference type="AlphaFoldDB" id="M7NIQ5"/>
<evidence type="ECO:0000313" key="2">
    <source>
        <dbReference type="Proteomes" id="UP000011910"/>
    </source>
</evidence>
<name>M7NIQ5_9BACT</name>
<reference evidence="1 2" key="1">
    <citation type="journal article" date="2013" name="Genome Announc.">
        <title>Draft Genome Sequence of Cesiribacter andamanensis Strain AMV16T, Isolated from a Soil Sample from a Mud Volcano in the Andaman Islands, India.</title>
        <authorList>
            <person name="Shivaji S."/>
            <person name="Ara S."/>
            <person name="Begum Z."/>
            <person name="Srinivas T.N."/>
            <person name="Singh A."/>
            <person name="Kumar Pinnaka A."/>
        </authorList>
    </citation>
    <scope>NUCLEOTIDE SEQUENCE [LARGE SCALE GENOMIC DNA]</scope>
    <source>
        <strain evidence="1 2">AMV16</strain>
    </source>
</reference>
<protein>
    <submittedName>
        <fullName evidence="1">Uncharacterized protein</fullName>
    </submittedName>
</protein>